<dbReference type="Gene3D" id="3.30.70.270">
    <property type="match status" value="2"/>
</dbReference>
<dbReference type="EMBL" id="CAXLJM020000046">
    <property type="protein sequence ID" value="CAL8111754.1"/>
    <property type="molecule type" value="Genomic_DNA"/>
</dbReference>
<dbReference type="EC" id="2.7.7.49" evidence="1"/>
<feature type="domain" description="Integrase catalytic" evidence="10">
    <location>
        <begin position="878"/>
        <end position="979"/>
    </location>
</feature>
<dbReference type="SUPFAM" id="SSF56672">
    <property type="entry name" value="DNA/RNA polymerases"/>
    <property type="match status" value="1"/>
</dbReference>
<dbReference type="InterPro" id="IPR021109">
    <property type="entry name" value="Peptidase_aspartic_dom_sf"/>
</dbReference>
<dbReference type="PANTHER" id="PTHR37984:SF5">
    <property type="entry name" value="PROTEIN NYNRIN-LIKE"/>
    <property type="match status" value="1"/>
</dbReference>
<dbReference type="PROSITE" id="PS50175">
    <property type="entry name" value="ASP_PROT_RETROV"/>
    <property type="match status" value="1"/>
</dbReference>
<dbReference type="Gene3D" id="1.10.340.70">
    <property type="match status" value="1"/>
</dbReference>
<dbReference type="Gene3D" id="3.30.420.10">
    <property type="entry name" value="Ribonuclease H-like superfamily/Ribonuclease H"/>
    <property type="match status" value="1"/>
</dbReference>
<name>A0ABP1QWY3_9HEXA</name>
<keyword evidence="6" id="KW-0378">Hydrolase</keyword>
<evidence type="ECO:0000256" key="4">
    <source>
        <dbReference type="ARBA" id="ARBA00022722"/>
    </source>
</evidence>
<evidence type="ECO:0000259" key="8">
    <source>
        <dbReference type="PROSITE" id="PS50175"/>
    </source>
</evidence>
<evidence type="ECO:0000256" key="1">
    <source>
        <dbReference type="ARBA" id="ARBA00012493"/>
    </source>
</evidence>
<dbReference type="Pfam" id="PF00665">
    <property type="entry name" value="rve"/>
    <property type="match status" value="1"/>
</dbReference>
<evidence type="ECO:0000256" key="6">
    <source>
        <dbReference type="ARBA" id="ARBA00022801"/>
    </source>
</evidence>
<keyword evidence="4" id="KW-0540">Nuclease</keyword>
<sequence length="979" mass="111108">MQPPARANLVRYNTYVSNAPYENLVITRKEPIMKVNICNRSFPALLDTGASLSFINQEVIDLLCLLNIKTTTCDRTIMTASGSSKIQESVYLTVDWPGGKKRHTFYLLPDLGRPVLLGRDFISSCNIVLDIQGGGWKIGLEKQELVPFKPDIDRQKGHEVPGPEHVIPTNIHGGEVTLDSSALYNVPSRPPRTSVDARAGYHAQFRDQVNTGVARKHDSNMIGLIDEVCLVYEDMLLVSDSATRPTGKLEAAGENSDQVHNKFADLKLPHDQKEKLKELVDRHSALFARSPGTCPDYKHKINTGTARPIKHNPRPMTEAKRQILRHCLNEFVEKGSIEESNGPWAANPVLAPKSNGKWRLCVDYRSLNAVTEADSYCMPRIDEILACLGKAKYISVFDVTDGFHHLVMDDGDKAKTAFNTPWGLWQFKKMPFGLKNAPASFQRMMDKVLGDYKWLFVLAFIDDIIIYSNSFEEHLEHLDLVFKRLLEFGFRIHPDKAQFLKNEVKYLGFVIENQTGSPNPDKLKALEGYQRPKNRKEIQRFLGFCGYYRHFIKDFSTIAKPITELLKKESVFFWSTDVERAFLQLKCELAKASSLKLPDLSKPFLIQTDASDIGIGAILLQDFEGTLTPVYFHSRTLSHAEKNYSTSEKECLAVVDAVKKFRPYIEFTHFTVETDHQALCWLKRLKEPTGRLARWSLELQGFDYDVVYRTGASNRAADALSRAAALYLIEINSVTVDDIKLAQTNDEFLGGIIHYLQEGTIRAGDNKDQILKRVGDCALTNEGLLLRYVANRDKPWECEESHWRIWLSNVLAKHIISYFHSTTLGGHLGMSKTYKKISERFWWKNMKKDVYNFLVSCETCQKTKVSHTAPSGLGSSLKVSTPWDTVAIDLMGPYVKGANQNQYLLVIVDSFSKWVEIFGIRQATSKIIISRLEEVFCRWGFPTKIISDNGSQFTSHEYKNWCKKTRNSNFLCSTISPSS</sequence>
<dbReference type="PROSITE" id="PS50994">
    <property type="entry name" value="INTEGRASE"/>
    <property type="match status" value="1"/>
</dbReference>
<dbReference type="InterPro" id="IPR043128">
    <property type="entry name" value="Rev_trsase/Diguanyl_cyclase"/>
</dbReference>
<dbReference type="PROSITE" id="PS50878">
    <property type="entry name" value="RT_POL"/>
    <property type="match status" value="1"/>
</dbReference>
<evidence type="ECO:0000256" key="3">
    <source>
        <dbReference type="ARBA" id="ARBA00022695"/>
    </source>
</evidence>
<dbReference type="CDD" id="cd00303">
    <property type="entry name" value="retropepsin_like"/>
    <property type="match status" value="1"/>
</dbReference>
<dbReference type="SUPFAM" id="SSF50630">
    <property type="entry name" value="Acid proteases"/>
    <property type="match status" value="1"/>
</dbReference>
<dbReference type="InterPro" id="IPR050951">
    <property type="entry name" value="Retrovirus_Pol_polyprotein"/>
</dbReference>
<dbReference type="InterPro" id="IPR001584">
    <property type="entry name" value="Integrase_cat-core"/>
</dbReference>
<dbReference type="InterPro" id="IPR001969">
    <property type="entry name" value="Aspartic_peptidase_AS"/>
</dbReference>
<dbReference type="Pfam" id="PF00078">
    <property type="entry name" value="RVT_1"/>
    <property type="match status" value="1"/>
</dbReference>
<dbReference type="Gene3D" id="3.10.20.370">
    <property type="match status" value="1"/>
</dbReference>
<dbReference type="Pfam" id="PF00077">
    <property type="entry name" value="RVP"/>
    <property type="match status" value="1"/>
</dbReference>
<dbReference type="InterPro" id="IPR041588">
    <property type="entry name" value="Integrase_H2C2"/>
</dbReference>
<dbReference type="InterPro" id="IPR001995">
    <property type="entry name" value="Peptidase_A2_cat"/>
</dbReference>
<evidence type="ECO:0000256" key="2">
    <source>
        <dbReference type="ARBA" id="ARBA00022679"/>
    </source>
</evidence>
<evidence type="ECO:0000256" key="5">
    <source>
        <dbReference type="ARBA" id="ARBA00022759"/>
    </source>
</evidence>
<accession>A0ABP1QWY3</accession>
<proteinExistence type="predicted"/>
<evidence type="ECO:0000259" key="9">
    <source>
        <dbReference type="PROSITE" id="PS50878"/>
    </source>
</evidence>
<evidence type="ECO:0000259" key="10">
    <source>
        <dbReference type="PROSITE" id="PS50994"/>
    </source>
</evidence>
<dbReference type="PROSITE" id="PS00141">
    <property type="entry name" value="ASP_PROTEASE"/>
    <property type="match status" value="1"/>
</dbReference>
<evidence type="ECO:0000313" key="11">
    <source>
        <dbReference type="EMBL" id="CAL8111754.1"/>
    </source>
</evidence>
<dbReference type="InterPro" id="IPR018061">
    <property type="entry name" value="Retropepsins"/>
</dbReference>
<dbReference type="Pfam" id="PF17917">
    <property type="entry name" value="RT_RNaseH"/>
    <property type="match status" value="1"/>
</dbReference>
<dbReference type="InterPro" id="IPR000477">
    <property type="entry name" value="RT_dom"/>
</dbReference>
<protein>
    <recommendedName>
        <fullName evidence="1">RNA-directed DNA polymerase</fullName>
        <ecNumber evidence="1">2.7.7.49</ecNumber>
    </recommendedName>
</protein>
<dbReference type="CDD" id="cd09274">
    <property type="entry name" value="RNase_HI_RT_Ty3"/>
    <property type="match status" value="1"/>
</dbReference>
<dbReference type="CDD" id="cd01647">
    <property type="entry name" value="RT_LTR"/>
    <property type="match status" value="1"/>
</dbReference>
<reference evidence="11 12" key="1">
    <citation type="submission" date="2024-08" db="EMBL/GenBank/DDBJ databases">
        <authorList>
            <person name="Cucini C."/>
            <person name="Frati F."/>
        </authorList>
    </citation>
    <scope>NUCLEOTIDE SEQUENCE [LARGE SCALE GENOMIC DNA]</scope>
</reference>
<organism evidence="11 12">
    <name type="scientific">Orchesella dallaii</name>
    <dbReference type="NCBI Taxonomy" id="48710"/>
    <lineage>
        <taxon>Eukaryota</taxon>
        <taxon>Metazoa</taxon>
        <taxon>Ecdysozoa</taxon>
        <taxon>Arthropoda</taxon>
        <taxon>Hexapoda</taxon>
        <taxon>Collembola</taxon>
        <taxon>Entomobryomorpha</taxon>
        <taxon>Entomobryoidea</taxon>
        <taxon>Orchesellidae</taxon>
        <taxon>Orchesellinae</taxon>
        <taxon>Orchesella</taxon>
    </lineage>
</organism>
<dbReference type="PANTHER" id="PTHR37984">
    <property type="entry name" value="PROTEIN CBG26694"/>
    <property type="match status" value="1"/>
</dbReference>
<comment type="caution">
    <text evidence="11">The sequence shown here is derived from an EMBL/GenBank/DDBJ whole genome shotgun (WGS) entry which is preliminary data.</text>
</comment>
<gene>
    <name evidence="11" type="ORF">ODALV1_LOCUS15329</name>
</gene>
<dbReference type="Pfam" id="PF17921">
    <property type="entry name" value="Integrase_H2C2"/>
    <property type="match status" value="1"/>
</dbReference>
<keyword evidence="7" id="KW-0695">RNA-directed DNA polymerase</keyword>
<dbReference type="Gene3D" id="3.10.10.10">
    <property type="entry name" value="HIV Type 1 Reverse Transcriptase, subunit A, domain 1"/>
    <property type="match status" value="1"/>
</dbReference>
<keyword evidence="12" id="KW-1185">Reference proteome</keyword>
<evidence type="ECO:0000256" key="7">
    <source>
        <dbReference type="ARBA" id="ARBA00022918"/>
    </source>
</evidence>
<keyword evidence="2" id="KW-0808">Transferase</keyword>
<evidence type="ECO:0000313" key="12">
    <source>
        <dbReference type="Proteomes" id="UP001642540"/>
    </source>
</evidence>
<feature type="domain" description="Peptidase A2" evidence="8">
    <location>
        <begin position="42"/>
        <end position="121"/>
    </location>
</feature>
<dbReference type="SUPFAM" id="SSF53098">
    <property type="entry name" value="Ribonuclease H-like"/>
    <property type="match status" value="1"/>
</dbReference>
<dbReference type="InterPro" id="IPR012337">
    <property type="entry name" value="RNaseH-like_sf"/>
</dbReference>
<dbReference type="InterPro" id="IPR041373">
    <property type="entry name" value="RT_RNaseH"/>
</dbReference>
<dbReference type="Proteomes" id="UP001642540">
    <property type="component" value="Unassembled WGS sequence"/>
</dbReference>
<keyword evidence="5" id="KW-0255">Endonuclease</keyword>
<dbReference type="InterPro" id="IPR036397">
    <property type="entry name" value="RNaseH_sf"/>
</dbReference>
<keyword evidence="3" id="KW-0548">Nucleotidyltransferase</keyword>
<dbReference type="Gene3D" id="2.40.70.10">
    <property type="entry name" value="Acid Proteases"/>
    <property type="match status" value="1"/>
</dbReference>
<feature type="domain" description="Reverse transcriptase" evidence="9">
    <location>
        <begin position="332"/>
        <end position="511"/>
    </location>
</feature>
<dbReference type="InterPro" id="IPR043502">
    <property type="entry name" value="DNA/RNA_pol_sf"/>
</dbReference>